<feature type="compositionally biased region" description="Basic and acidic residues" evidence="1">
    <location>
        <begin position="122"/>
        <end position="140"/>
    </location>
</feature>
<evidence type="ECO:0000313" key="3">
    <source>
        <dbReference type="Proteomes" id="UP001456524"/>
    </source>
</evidence>
<comment type="caution">
    <text evidence="2">The sequence shown here is derived from an EMBL/GenBank/DDBJ whole genome shotgun (WGS) entry which is preliminary data.</text>
</comment>
<gene>
    <name evidence="2" type="ORF">IWX90DRAFT_490296</name>
</gene>
<feature type="compositionally biased region" description="Acidic residues" evidence="1">
    <location>
        <begin position="338"/>
        <end position="357"/>
    </location>
</feature>
<accession>A0ABR1XGB9</accession>
<feature type="region of interest" description="Disordered" evidence="1">
    <location>
        <begin position="1"/>
        <end position="27"/>
    </location>
</feature>
<evidence type="ECO:0000256" key="1">
    <source>
        <dbReference type="SAM" id="MobiDB-lite"/>
    </source>
</evidence>
<feature type="compositionally biased region" description="Basic and acidic residues" evidence="1">
    <location>
        <begin position="324"/>
        <end position="337"/>
    </location>
</feature>
<reference evidence="2 3" key="1">
    <citation type="journal article" date="2022" name="G3 (Bethesda)">
        <title>Enemy or ally: a genomic approach to elucidate the lifestyle of Phyllosticta citrichinaensis.</title>
        <authorList>
            <person name="Buijs V.A."/>
            <person name="Groenewald J.Z."/>
            <person name="Haridas S."/>
            <person name="LaButti K.M."/>
            <person name="Lipzen A."/>
            <person name="Martin F.M."/>
            <person name="Barry K."/>
            <person name="Grigoriev I.V."/>
            <person name="Crous P.W."/>
            <person name="Seidl M.F."/>
        </authorList>
    </citation>
    <scope>NUCLEOTIDE SEQUENCE [LARGE SCALE GENOMIC DNA]</scope>
    <source>
        <strain evidence="2 3">CBS 129764</strain>
    </source>
</reference>
<dbReference type="EMBL" id="JBBWUH010000012">
    <property type="protein sequence ID" value="KAK8153624.1"/>
    <property type="molecule type" value="Genomic_DNA"/>
</dbReference>
<sequence length="364" mass="40926">MSLTLPPRAPLPDSSPSDSETPPQQPTYQTAIQQFKQLVAAAMEWSKCKYNEQYERWVPWLEDWYLKLFTRDNKASYAAKDHLSQTKVSGNEDVDALQDAAHAAAADQLGQDGVARPVGDVVSKEALNRAERQGRDKDGSDTESPTISNIPDTTSATKPTTVAKTNAPNSSPPLATEFLAVLSDYTNILSRIARENADLVAAYRLIATSRVRMARAFDDVAKARQRMARLFERAREQQTQQTQQQASEGCAGSGDVDAMKALQLDSRRWEIMRGYERLYRERKRVEREMLTVEKEKERRVDAEWVLAMFSRVAEKGLFEAPVVVERREGRGEEHEGDVGGEDGDDGDDDDDEEESAEEEHWKLA</sequence>
<name>A0ABR1XGB9_9PEZI</name>
<feature type="region of interest" description="Disordered" evidence="1">
    <location>
        <begin position="322"/>
        <end position="364"/>
    </location>
</feature>
<feature type="region of interest" description="Disordered" evidence="1">
    <location>
        <begin position="108"/>
        <end position="172"/>
    </location>
</feature>
<keyword evidence="3" id="KW-1185">Reference proteome</keyword>
<feature type="compositionally biased region" description="Low complexity" evidence="1">
    <location>
        <begin position="11"/>
        <end position="22"/>
    </location>
</feature>
<dbReference type="Proteomes" id="UP001456524">
    <property type="component" value="Unassembled WGS sequence"/>
</dbReference>
<organism evidence="2 3">
    <name type="scientific">Phyllosticta citrichinensis</name>
    <dbReference type="NCBI Taxonomy" id="1130410"/>
    <lineage>
        <taxon>Eukaryota</taxon>
        <taxon>Fungi</taxon>
        <taxon>Dikarya</taxon>
        <taxon>Ascomycota</taxon>
        <taxon>Pezizomycotina</taxon>
        <taxon>Dothideomycetes</taxon>
        <taxon>Dothideomycetes incertae sedis</taxon>
        <taxon>Botryosphaeriales</taxon>
        <taxon>Phyllostictaceae</taxon>
        <taxon>Phyllosticta</taxon>
    </lineage>
</organism>
<evidence type="ECO:0000313" key="2">
    <source>
        <dbReference type="EMBL" id="KAK8153624.1"/>
    </source>
</evidence>
<proteinExistence type="predicted"/>
<protein>
    <submittedName>
        <fullName evidence="2">Uncharacterized protein</fullName>
    </submittedName>
</protein>
<feature type="compositionally biased region" description="Polar residues" evidence="1">
    <location>
        <begin position="142"/>
        <end position="172"/>
    </location>
</feature>